<sequence>MDMLLREGEILTLQGDARGVRLRCADGVLWITQPGDSNDYLLRNGREFTVARRGTVVVLALREARVAALPRRAANPGRVPWQLARAGA</sequence>
<dbReference type="EMBL" id="AP024355">
    <property type="protein sequence ID" value="BCR03659.1"/>
    <property type="molecule type" value="Genomic_DNA"/>
</dbReference>
<proteinExistence type="predicted"/>
<dbReference type="Pfam" id="PF11142">
    <property type="entry name" value="DUF2917"/>
    <property type="match status" value="1"/>
</dbReference>
<dbReference type="Proteomes" id="UP001319827">
    <property type="component" value="Chromosome"/>
</dbReference>
<gene>
    <name evidence="1" type="ORF">DESUT3_07280</name>
</gene>
<organism evidence="1 2">
    <name type="scientific">Desulfuromonas versatilis</name>
    <dbReference type="NCBI Taxonomy" id="2802975"/>
    <lineage>
        <taxon>Bacteria</taxon>
        <taxon>Pseudomonadati</taxon>
        <taxon>Thermodesulfobacteriota</taxon>
        <taxon>Desulfuromonadia</taxon>
        <taxon>Desulfuromonadales</taxon>
        <taxon>Desulfuromonadaceae</taxon>
        <taxon>Desulfuromonas</taxon>
    </lineage>
</organism>
<accession>A0ABM8HPN6</accession>
<reference evidence="1 2" key="2">
    <citation type="journal article" date="2021" name="Int. J. Syst. Evol. Microbiol.">
        <title>Isolation and Polyphasic Characterization of Desulfuromonas versatilis sp. Nov., an Electrogenic Bacteria Capable of Versatile Metabolism Isolated from a Graphene Oxide-Reducing Enrichment Culture.</title>
        <authorList>
            <person name="Xie L."/>
            <person name="Yoshida N."/>
            <person name="Ishii S."/>
            <person name="Meng L."/>
        </authorList>
    </citation>
    <scope>NUCLEOTIDE SEQUENCE [LARGE SCALE GENOMIC DNA]</scope>
    <source>
        <strain evidence="1 2">NIT-T3</strain>
    </source>
</reference>
<dbReference type="RefSeq" id="WP_221251123.1">
    <property type="nucleotide sequence ID" value="NZ_AP024355.1"/>
</dbReference>
<reference evidence="1 2" key="1">
    <citation type="journal article" date="2016" name="C (Basel)">
        <title>Selective Growth of and Electricity Production by Marine Exoelectrogenic Bacteria in Self-Aggregated Hydrogel of Microbially Reduced Graphene Oxide.</title>
        <authorList>
            <person name="Yoshida N."/>
            <person name="Goto Y."/>
            <person name="Miyata Y."/>
        </authorList>
    </citation>
    <scope>NUCLEOTIDE SEQUENCE [LARGE SCALE GENOMIC DNA]</scope>
    <source>
        <strain evidence="1 2">NIT-T3</strain>
    </source>
</reference>
<evidence type="ECO:0000313" key="2">
    <source>
        <dbReference type="Proteomes" id="UP001319827"/>
    </source>
</evidence>
<keyword evidence="2" id="KW-1185">Reference proteome</keyword>
<evidence type="ECO:0008006" key="3">
    <source>
        <dbReference type="Google" id="ProtNLM"/>
    </source>
</evidence>
<protein>
    <recommendedName>
        <fullName evidence="3">DUF2917 domain-containing protein</fullName>
    </recommendedName>
</protein>
<dbReference type="InterPro" id="IPR021317">
    <property type="entry name" value="DUF2917"/>
</dbReference>
<name>A0ABM8HPN6_9BACT</name>
<evidence type="ECO:0000313" key="1">
    <source>
        <dbReference type="EMBL" id="BCR03659.1"/>
    </source>
</evidence>